<reference evidence="2" key="1">
    <citation type="submission" date="2007-07" db="EMBL/GenBank/DDBJ databases">
        <title>PCAP assembly of the Caenorhabditis remanei genome.</title>
        <authorList>
            <consortium name="The Caenorhabditis remanei Sequencing Consortium"/>
            <person name="Wilson R.K."/>
        </authorList>
    </citation>
    <scope>NUCLEOTIDE SEQUENCE [LARGE SCALE GENOMIC DNA]</scope>
    <source>
        <strain evidence="2">PB4641</strain>
    </source>
</reference>
<gene>
    <name evidence="2" type="ORF">CRE_19089</name>
</gene>
<dbReference type="CDD" id="cd22150">
    <property type="entry name" value="F-box_CeFBXA-like"/>
    <property type="match status" value="1"/>
</dbReference>
<dbReference type="PANTHER" id="PTHR23014:SF1">
    <property type="entry name" value="DUF38 DOMAIN-CONTAINING PROTEIN-RELATED"/>
    <property type="match status" value="1"/>
</dbReference>
<organism evidence="3">
    <name type="scientific">Caenorhabditis remanei</name>
    <name type="common">Caenorhabditis vulgaris</name>
    <dbReference type="NCBI Taxonomy" id="31234"/>
    <lineage>
        <taxon>Eukaryota</taxon>
        <taxon>Metazoa</taxon>
        <taxon>Ecdysozoa</taxon>
        <taxon>Nematoda</taxon>
        <taxon>Chromadorea</taxon>
        <taxon>Rhabditida</taxon>
        <taxon>Rhabditina</taxon>
        <taxon>Rhabditomorpha</taxon>
        <taxon>Rhabditoidea</taxon>
        <taxon>Rhabditidae</taxon>
        <taxon>Peloderinae</taxon>
        <taxon>Caenorhabditis</taxon>
    </lineage>
</organism>
<dbReference type="EMBL" id="DS268410">
    <property type="protein sequence ID" value="EFP00156.1"/>
    <property type="molecule type" value="Genomic_DNA"/>
</dbReference>
<dbReference type="AlphaFoldDB" id="E3LJR9"/>
<evidence type="ECO:0000313" key="2">
    <source>
        <dbReference type="EMBL" id="EFP00156.1"/>
    </source>
</evidence>
<feature type="domain" description="F-box" evidence="1">
    <location>
        <begin position="1"/>
        <end position="50"/>
    </location>
</feature>
<evidence type="ECO:0000313" key="3">
    <source>
        <dbReference type="Proteomes" id="UP000008281"/>
    </source>
</evidence>
<dbReference type="OrthoDB" id="5906638at2759"/>
<dbReference type="InterPro" id="IPR036047">
    <property type="entry name" value="F-box-like_dom_sf"/>
</dbReference>
<dbReference type="RefSeq" id="XP_003115668.2">
    <property type="nucleotide sequence ID" value="XM_003115620.2"/>
</dbReference>
<dbReference type="KEGG" id="crq:GCK72_019633"/>
<dbReference type="PANTHER" id="PTHR23014">
    <property type="entry name" value="F-BOX A PROTEIN"/>
    <property type="match status" value="1"/>
</dbReference>
<name>E3LJR9_CAERE</name>
<protein>
    <recommendedName>
        <fullName evidence="1">F-box domain-containing protein</fullName>
    </recommendedName>
</protein>
<dbReference type="CTD" id="9838938"/>
<evidence type="ECO:0000259" key="1">
    <source>
        <dbReference type="PROSITE" id="PS50181"/>
    </source>
</evidence>
<dbReference type="SMART" id="SM00256">
    <property type="entry name" value="FBOX"/>
    <property type="match status" value="1"/>
</dbReference>
<dbReference type="Proteomes" id="UP000008281">
    <property type="component" value="Unassembled WGS sequence"/>
</dbReference>
<dbReference type="SUPFAM" id="SSF81383">
    <property type="entry name" value="F-box domain"/>
    <property type="match status" value="1"/>
</dbReference>
<dbReference type="Pfam" id="PF00646">
    <property type="entry name" value="F-box"/>
    <property type="match status" value="1"/>
</dbReference>
<dbReference type="InterPro" id="IPR001810">
    <property type="entry name" value="F-box_dom"/>
</dbReference>
<accession>E3LJR9</accession>
<dbReference type="GeneID" id="9838938"/>
<dbReference type="InParanoid" id="E3LJR9"/>
<dbReference type="HOGENOM" id="CLU_1556649_0_0_1"/>
<dbReference type="PROSITE" id="PS50181">
    <property type="entry name" value="FBOX"/>
    <property type="match status" value="1"/>
</dbReference>
<dbReference type="OMA" id="DNNFIEM"/>
<keyword evidence="3" id="KW-1185">Reference proteome</keyword>
<sequence>MTNFENMPQLVMNKILEKLDLPSILTLRNVCHDFRNFIDSIHLDCDLTRLEISLGPDKIYITYSTPYKQWVVSYTNLYSKGCLVAREEIRNRSVKRLQDNNFIEMFSKDSEIILNIFGTKLNLNRFELRKKYAYEEDVERFLERLETILKTYKLKVKDEIIDVCFYSESSQQ</sequence>
<proteinExistence type="predicted"/>